<feature type="chain" id="PRO_5041952134" description="NACHT domain-containing protein" evidence="2">
    <location>
        <begin position="27"/>
        <end position="525"/>
    </location>
</feature>
<organism evidence="4 5">
    <name type="scientific">Drechslerella dactyloides</name>
    <name type="common">Nematode-trapping fungus</name>
    <name type="synonym">Arthrobotrys dactyloides</name>
    <dbReference type="NCBI Taxonomy" id="74499"/>
    <lineage>
        <taxon>Eukaryota</taxon>
        <taxon>Fungi</taxon>
        <taxon>Dikarya</taxon>
        <taxon>Ascomycota</taxon>
        <taxon>Pezizomycotina</taxon>
        <taxon>Orbiliomycetes</taxon>
        <taxon>Orbiliales</taxon>
        <taxon>Orbiliaceae</taxon>
        <taxon>Drechslerella</taxon>
    </lineage>
</organism>
<evidence type="ECO:0000256" key="1">
    <source>
        <dbReference type="ARBA" id="ARBA00022737"/>
    </source>
</evidence>
<reference evidence="4" key="1">
    <citation type="submission" date="2023-01" db="EMBL/GenBank/DDBJ databases">
        <title>The chitinases involved in constricting ring structure development in the nematode-trapping fungus Drechslerella dactyloides.</title>
        <authorList>
            <person name="Wang R."/>
            <person name="Zhang L."/>
            <person name="Tang P."/>
            <person name="Li S."/>
            <person name="Liang L."/>
        </authorList>
    </citation>
    <scope>NUCLEOTIDE SEQUENCE</scope>
    <source>
        <strain evidence="4">YMF1.00031</strain>
    </source>
</reference>
<sequence length="525" mass="59586">MEAIAAFSFAVNVLAVVDLGIKVASAYKEGGIVDSSRLRDHASGLENLCNEITSNSLCKAVVASQALQKELAAFRPGGSKVKLIMISVKNIFTNKIENLERDLRKIQSDLDTRLLVSLRQKIDFSSVELSEHYKALDVSVQKLLKEFYIHNGSITSLIRTENEATRNIISAELGSWKDIWDSKEVNDRRERFLESLTPGKPFTREYEIESEHDGTFKWILYDGSKEKPSTFTIWLRKNNDIFWIQGKPGSGKSTLMKFISRSGDVFKSLESWAKPRNPLMIRFYFWLADTTGMQNSLKGFLRSCLYQLLRANWLDELKELVQDVSRKVAAQTPLLFLIDGLDECKGNDLKGMIDMMILLDSNPDTKFCVSSRPEPRIQTRLKGTHRLKVEDYTRGDIKIFVNEGIKLAQEHNDFNDTVGGLKRVISRIVDQSDGVFLWAIIVTRDVTSGIENSDSLKQLLQRVEILPTDLVELYESMLKRLGKIGNSTRVKPLRTSASFWIGDIPQSRPWGTMMICPGRLDWGNS</sequence>
<keyword evidence="1" id="KW-0677">Repeat</keyword>
<dbReference type="AlphaFoldDB" id="A0AAD6J3E1"/>
<evidence type="ECO:0000313" key="4">
    <source>
        <dbReference type="EMBL" id="KAJ6261391.1"/>
    </source>
</evidence>
<keyword evidence="5" id="KW-1185">Reference proteome</keyword>
<feature type="domain" description="NACHT" evidence="3">
    <location>
        <begin position="240"/>
        <end position="373"/>
    </location>
</feature>
<comment type="caution">
    <text evidence="4">The sequence shown here is derived from an EMBL/GenBank/DDBJ whole genome shotgun (WGS) entry which is preliminary data.</text>
</comment>
<gene>
    <name evidence="4" type="ORF">Dda_4061</name>
</gene>
<evidence type="ECO:0000313" key="5">
    <source>
        <dbReference type="Proteomes" id="UP001221413"/>
    </source>
</evidence>
<dbReference type="InterPro" id="IPR027417">
    <property type="entry name" value="P-loop_NTPase"/>
</dbReference>
<proteinExistence type="predicted"/>
<dbReference type="InterPro" id="IPR007111">
    <property type="entry name" value="NACHT_NTPase"/>
</dbReference>
<dbReference type="Pfam" id="PF24883">
    <property type="entry name" value="NPHP3_N"/>
    <property type="match status" value="1"/>
</dbReference>
<dbReference type="Gene3D" id="3.40.50.300">
    <property type="entry name" value="P-loop containing nucleotide triphosphate hydrolases"/>
    <property type="match status" value="1"/>
</dbReference>
<dbReference type="InterPro" id="IPR056884">
    <property type="entry name" value="NPHP3-like_N"/>
</dbReference>
<protein>
    <recommendedName>
        <fullName evidence="3">NACHT domain-containing protein</fullName>
    </recommendedName>
</protein>
<accession>A0AAD6J3E1</accession>
<evidence type="ECO:0000256" key="2">
    <source>
        <dbReference type="SAM" id="SignalP"/>
    </source>
</evidence>
<keyword evidence="2" id="KW-0732">Signal</keyword>
<dbReference type="EMBL" id="JAQGDS010000004">
    <property type="protein sequence ID" value="KAJ6261391.1"/>
    <property type="molecule type" value="Genomic_DNA"/>
</dbReference>
<dbReference type="Proteomes" id="UP001221413">
    <property type="component" value="Unassembled WGS sequence"/>
</dbReference>
<evidence type="ECO:0000259" key="3">
    <source>
        <dbReference type="PROSITE" id="PS50837"/>
    </source>
</evidence>
<feature type="signal peptide" evidence="2">
    <location>
        <begin position="1"/>
        <end position="26"/>
    </location>
</feature>
<dbReference type="PROSITE" id="PS50837">
    <property type="entry name" value="NACHT"/>
    <property type="match status" value="1"/>
</dbReference>
<name>A0AAD6J3E1_DREDA</name>
<dbReference type="SUPFAM" id="SSF52540">
    <property type="entry name" value="P-loop containing nucleoside triphosphate hydrolases"/>
    <property type="match status" value="1"/>
</dbReference>
<dbReference type="PANTHER" id="PTHR10039">
    <property type="entry name" value="AMELOGENIN"/>
    <property type="match status" value="1"/>
</dbReference>
<dbReference type="PANTHER" id="PTHR10039:SF5">
    <property type="entry name" value="NACHT DOMAIN-CONTAINING PROTEIN"/>
    <property type="match status" value="1"/>
</dbReference>